<evidence type="ECO:0000313" key="2">
    <source>
        <dbReference type="Proteomes" id="UP000008893"/>
    </source>
</evidence>
<keyword evidence="2" id="KW-1185">Reference proteome</keyword>
<dbReference type="GeneID" id="14013712"/>
<dbReference type="Proteomes" id="UP000008893">
    <property type="component" value="Segment"/>
</dbReference>
<reference evidence="1 2" key="1">
    <citation type="journal article" date="2011" name="Appl. Environ. Microbiol.">
        <title>Novel Virulent and Broad-Host-Range Erwinia amylovora Bacteriophages Reveal a High Degree of Mosaicism and a Relationship to Enterobacteriaceae Phages.</title>
        <authorList>
            <person name="Born Y."/>
            <person name="Fieseler L."/>
            <person name="Marazzi J."/>
            <person name="Lurz R."/>
            <person name="Duffy B."/>
            <person name="Loessner M.J."/>
        </authorList>
    </citation>
    <scope>NUCLEOTIDE SEQUENCE [LARGE SCALE GENOMIC DNA]</scope>
</reference>
<evidence type="ECO:0000313" key="1">
    <source>
        <dbReference type="EMBL" id="AEJ81543.1"/>
    </source>
</evidence>
<dbReference type="EMBL" id="HQ728266">
    <property type="protein sequence ID" value="AEJ81543.1"/>
    <property type="molecule type" value="Genomic_DNA"/>
</dbReference>
<organism evidence="1 2">
    <name type="scientific">Erwinia phage vB_EamP-S6</name>
    <dbReference type="NCBI Taxonomy" id="1051675"/>
    <lineage>
        <taxon>Viruses</taxon>
        <taxon>Duplodnaviria</taxon>
        <taxon>Heunggongvirae</taxon>
        <taxon>Uroviricota</taxon>
        <taxon>Caudoviricetes</taxon>
        <taxon>Schitoviridae</taxon>
        <taxon>Waedenswilvirus</taxon>
        <taxon>Waedenswilvirus S6</taxon>
    </lineage>
</organism>
<accession>G0YQB6</accession>
<proteinExistence type="predicted"/>
<protein>
    <submittedName>
        <fullName evidence="1">Gp024</fullName>
    </submittedName>
</protein>
<dbReference type="KEGG" id="vg:14013712"/>
<name>G0YQB6_9CAUD</name>
<sequence>MAQSHQRFIDFAGSALLGWEPDEAVLVCEIVYLIYWTTPGNEQFGHRAEFDVMGSGGLMNQLCRINEEDIPF</sequence>
<dbReference type="RefSeq" id="YP_007005760.1">
    <property type="nucleotide sequence ID" value="NC_019514.1"/>
</dbReference>